<dbReference type="OrthoDB" id="10505616at2759"/>
<dbReference type="PANTHER" id="PTHR37944">
    <property type="entry name" value="PORIN B"/>
    <property type="match status" value="1"/>
</dbReference>
<dbReference type="PROSITE" id="PS51257">
    <property type="entry name" value="PROKAR_LIPOPROTEIN"/>
    <property type="match status" value="1"/>
</dbReference>
<dbReference type="InterPro" id="IPR038673">
    <property type="entry name" value="OprB_sf"/>
</dbReference>
<dbReference type="GO" id="GO:0008643">
    <property type="term" value="P:carbohydrate transport"/>
    <property type="evidence" value="ECO:0007669"/>
    <property type="project" value="InterPro"/>
</dbReference>
<organism evidence="2 3">
    <name type="scientific">Diploscapter pachys</name>
    <dbReference type="NCBI Taxonomy" id="2018661"/>
    <lineage>
        <taxon>Eukaryota</taxon>
        <taxon>Metazoa</taxon>
        <taxon>Ecdysozoa</taxon>
        <taxon>Nematoda</taxon>
        <taxon>Chromadorea</taxon>
        <taxon>Rhabditida</taxon>
        <taxon>Rhabditina</taxon>
        <taxon>Rhabditomorpha</taxon>
        <taxon>Rhabditoidea</taxon>
        <taxon>Rhabditidae</taxon>
        <taxon>Diploscapter</taxon>
    </lineage>
</organism>
<dbReference type="InterPro" id="IPR052932">
    <property type="entry name" value="OprB_Porin"/>
</dbReference>
<keyword evidence="1" id="KW-0732">Signal</keyword>
<evidence type="ECO:0000313" key="2">
    <source>
        <dbReference type="EMBL" id="PAV66435.1"/>
    </source>
</evidence>
<evidence type="ECO:0008006" key="4">
    <source>
        <dbReference type="Google" id="ProtNLM"/>
    </source>
</evidence>
<reference evidence="2 3" key="1">
    <citation type="journal article" date="2017" name="Curr. Biol.">
        <title>Genome architecture and evolution of a unichromosomal asexual nematode.</title>
        <authorList>
            <person name="Fradin H."/>
            <person name="Zegar C."/>
            <person name="Gutwein M."/>
            <person name="Lucas J."/>
            <person name="Kovtun M."/>
            <person name="Corcoran D."/>
            <person name="Baugh L.R."/>
            <person name="Kiontke K."/>
            <person name="Gunsalus K."/>
            <person name="Fitch D.H."/>
            <person name="Piano F."/>
        </authorList>
    </citation>
    <scope>NUCLEOTIDE SEQUENCE [LARGE SCALE GENOMIC DNA]</scope>
    <source>
        <strain evidence="2">PF1309</strain>
    </source>
</reference>
<name>A0A2A2JXJ5_9BILA</name>
<gene>
    <name evidence="2" type="ORF">WR25_07268</name>
</gene>
<evidence type="ECO:0000313" key="3">
    <source>
        <dbReference type="Proteomes" id="UP000218231"/>
    </source>
</evidence>
<proteinExistence type="predicted"/>
<dbReference type="GO" id="GO:0015288">
    <property type="term" value="F:porin activity"/>
    <property type="evidence" value="ECO:0007669"/>
    <property type="project" value="InterPro"/>
</dbReference>
<dbReference type="InterPro" id="IPR007049">
    <property type="entry name" value="Carb-sel_porin_OprB"/>
</dbReference>
<dbReference type="EMBL" id="LIAE01010100">
    <property type="protein sequence ID" value="PAV66435.1"/>
    <property type="molecule type" value="Genomic_DNA"/>
</dbReference>
<dbReference type="Gene3D" id="2.40.160.180">
    <property type="entry name" value="Carbohydrate-selective porin OprB"/>
    <property type="match status" value="1"/>
</dbReference>
<feature type="chain" id="PRO_5012223392" description="Porin" evidence="1">
    <location>
        <begin position="28"/>
        <end position="398"/>
    </location>
</feature>
<dbReference type="PANTHER" id="PTHR37944:SF1">
    <property type="entry name" value="PORIN B"/>
    <property type="match status" value="1"/>
</dbReference>
<accession>A0A2A2JXJ5</accession>
<dbReference type="GO" id="GO:0016020">
    <property type="term" value="C:membrane"/>
    <property type="evidence" value="ECO:0007669"/>
    <property type="project" value="InterPro"/>
</dbReference>
<dbReference type="AlphaFoldDB" id="A0A2A2JXJ5"/>
<evidence type="ECO:0000256" key="1">
    <source>
        <dbReference type="SAM" id="SignalP"/>
    </source>
</evidence>
<sequence length="398" mass="41700">MDRIFAICRAMRWGAGIIAISVGCVDAAIAQEASSAWSLSADYTADVAGVASGGLERGVRYLDNIDVIAEADLDALIGWHGGKAHAALLNNMGGKPNDLAGSIQGINNIEVSQGRFKLYEAWVEQALASGWSLRAGLYDVNSEFYQNDAAGLLISPMFGVGSELAATGVNGPAIFPSTALAARLRVEAGKTYGAFAVVNARAGTIGDENAIDFTGRDGALLIGEAGWTGNGRVAVGAWTYTRTQPTIILPEISQGPGFHASRGVYLIAERLLAGKADAPRQLEGFLRLGLSEGKTTPFRGGWQGGLLLKQPFASRPDSAVSIGAGSGVLSNSYRSANPPELPALGRAETIIEATYTDTLMKGVSLQPDIQYVINPAADRTIRNALVLGLRLTLGWSAH</sequence>
<keyword evidence="3" id="KW-1185">Reference proteome</keyword>
<feature type="signal peptide" evidence="1">
    <location>
        <begin position="1"/>
        <end position="27"/>
    </location>
</feature>
<protein>
    <recommendedName>
        <fullName evidence="4">Porin</fullName>
    </recommendedName>
</protein>
<dbReference type="Pfam" id="PF04966">
    <property type="entry name" value="OprB"/>
    <property type="match status" value="1"/>
</dbReference>
<dbReference type="Proteomes" id="UP000218231">
    <property type="component" value="Unassembled WGS sequence"/>
</dbReference>
<comment type="caution">
    <text evidence="2">The sequence shown here is derived from an EMBL/GenBank/DDBJ whole genome shotgun (WGS) entry which is preliminary data.</text>
</comment>